<name>A0ABN9WPS9_9DINO</name>
<evidence type="ECO:0000313" key="3">
    <source>
        <dbReference type="Proteomes" id="UP001189429"/>
    </source>
</evidence>
<feature type="compositionally biased region" description="Polar residues" evidence="1">
    <location>
        <begin position="831"/>
        <end position="841"/>
    </location>
</feature>
<feature type="region of interest" description="Disordered" evidence="1">
    <location>
        <begin position="697"/>
        <end position="732"/>
    </location>
</feature>
<feature type="region of interest" description="Disordered" evidence="1">
    <location>
        <begin position="103"/>
        <end position="248"/>
    </location>
</feature>
<sequence length="1994" mass="214415">MSLPTEPQSWTLGLSADKALAALHNFTTKATRILEQRRGARESYRELLAKSIMKLRVSGAVPFDDAGRVERTMQAVSACAMASHDPPRVDMRTAVARAQELLEAHQQRSGRRAGARGRRSRSRSRGAGRDAPEHARRSKDKEPEAGGARGRGRSRRRAPSPRSPIPSRPAGSPSPNATPVPRRGRSRTPPTEIAEEGPPEPLDPPKEPPAQGAPAPTPTAVAPDHPIAAAGTTTAPGTPQRQNEQSAFLSQLAAVSPRTQSRMIEAAMGAARPACSAAAGPAAATPPPATSGAAGGLLTVEGGSNADVGGIVGGSYTMLSQNHGMPTYSKDVQTHDLDVLLYFWDERDGEQFCVLRFGHQLGGDHAWAHCPGRAPTPPQTGWRAPCDGPIDPTFVVTTQPQGPSLEAPPRAQPSYSAEAVSEGRSATTPASSPMASCDGPAGPGAAQPSQPHALAGPRQSRPLPTAGVPDLSTADHPTKRWDAHRALHPPDDPAAILVEQSSPNWQPMAANHVVEFSFAPGGSLDRDAQLWDFYRTLAYAGIYVHEVYAGAQWEARTNAWGGAGTIYVPAVRTSHGVTINWWQSRDGHLRCDGKTPLVEHLRPQLRRAFPAWTPGATAHGRTTGRQANRAMVQQGRPNQEDVQRGARQQRLAGKVRSDAADRQGAWPGVWDLLDEHIGVRNAIEDAERPLQTRAGATWQDEAEHARAEPAMEAADPGGAAPTEDREAATAHQRLGEELARAEAAAYTGALEGLPTLARPWSPDAHGRDVECWATGVAADVDRLLEEKPRTCSTPLIGLLPGPHGAAEALTAALHASATAAGQLAEGRRGQRSQGPSATLGSSAYAGPLRMVPHAADPAATQAASGWTLGGVSAGLSGGANLQGTGILTHRWRDKGTLMTALDVEFFLSTACRLLPGIDLSRHVPDFPFEAMGPATAKYGAVVGFRHHEARAPIEWLSGATDTDRIQWYVADGEVLIGGFAIPPKGPEAPEESRRELVDALFSQYDRIRRSRPELSLAVAYGDLNPSPSLEKHYRRHLTARGLGDLVPDTVATHVRGRRLDVAWTTDPVRVTAVVHNGEECRASGCTRQHCGKHVELFGCHDLDHYPVVLTGLQTRAPAGETSRSGRAARCAFSKEPGDWSVALRDLEPFQELAAEELRRWSQHGGTWRTAPDDAPLASAELASWLWRASCYLGAVTGGLLWVVRAPPLQLAPPSSAPLAADAIQATRRRQAERANSLARTRAARYIQLAEQDPTAAEQYLTKLSGQHGLGLPQIMEDSSVPGAFRRGDDVLAGAAQYIRQRGRGREADFTPRQKDHLRREERRSRDLLASLRQQWRQEWARDHRPYTEEDLRDACDRIKVGKASAGLPYACLKEMPQGQGGLLLCVQNFARFLMVIPGRWKDQPTFHKRKHGKPQQQYPSYRTLSTNTVELRVTEELWALHHEHALWLSAGDCQLGRGESLIAVLLGVETRLIRADLGLPIAEAFTDLAEAFDTIHAPAVILGISEGAGLTGEDLVLAAQMLHGSQVRVVSGEAQAAPVALTDGMPEGRRLAPAFFVAAARAFRAAAGPDCGGVGCRQGNQTWEAAMRAAPSHADQRALLDAASTLRVGLTQFMDDNVHRASSRGGLDLEICIQRITEAAQSVRGELRVGPGKTECISNGIADVRPIRGIAFATQHTSLGIPVEADARMIGLLRQVENRAQGGWASTPTAIEHLGLPTAAALAALRTRTTPRAFHGAALLIARGDWERRVDAIPDRWISRLLDLSQPVPRIALLREGGLAWRLSTSTLRRAFGLHARAQAPPQAAHPARVLRAARECQGTWTAALEHYASDLAAPLFAEWARGALAQDTRALSGPARRRATRRYLREAVDPGLQAREDEWLAGQRALYPARGVRSLPEVSDLALVCHAVRPWAQLRLQGRFTSHGGMAAPCRWRGAVAPVDGSHLGECPQAARAARDAAAGTPWEGDSAAELWRRCREDADVLTAITVAGRLAA</sequence>
<feature type="compositionally biased region" description="Low complexity" evidence="1">
    <location>
        <begin position="209"/>
        <end position="239"/>
    </location>
</feature>
<feature type="compositionally biased region" description="Basic and acidic residues" evidence="1">
    <location>
        <begin position="722"/>
        <end position="732"/>
    </location>
</feature>
<dbReference type="EMBL" id="CAUYUJ010018948">
    <property type="protein sequence ID" value="CAK0887525.1"/>
    <property type="molecule type" value="Genomic_DNA"/>
</dbReference>
<feature type="region of interest" description="Disordered" evidence="1">
    <location>
        <begin position="821"/>
        <end position="841"/>
    </location>
</feature>
<accession>A0ABN9WPS9</accession>
<comment type="caution">
    <text evidence="2">The sequence shown here is derived from an EMBL/GenBank/DDBJ whole genome shotgun (WGS) entry which is preliminary data.</text>
</comment>
<feature type="compositionally biased region" description="Basic and acidic residues" evidence="1">
    <location>
        <begin position="127"/>
        <end position="144"/>
    </location>
</feature>
<organism evidence="2 3">
    <name type="scientific">Prorocentrum cordatum</name>
    <dbReference type="NCBI Taxonomy" id="2364126"/>
    <lineage>
        <taxon>Eukaryota</taxon>
        <taxon>Sar</taxon>
        <taxon>Alveolata</taxon>
        <taxon>Dinophyceae</taxon>
        <taxon>Prorocentrales</taxon>
        <taxon>Prorocentraceae</taxon>
        <taxon>Prorocentrum</taxon>
    </lineage>
</organism>
<feature type="region of interest" description="Disordered" evidence="1">
    <location>
        <begin position="1302"/>
        <end position="1321"/>
    </location>
</feature>
<feature type="region of interest" description="Disordered" evidence="1">
    <location>
        <begin position="631"/>
        <end position="659"/>
    </location>
</feature>
<feature type="compositionally biased region" description="Basic residues" evidence="1">
    <location>
        <begin position="108"/>
        <end position="126"/>
    </location>
</feature>
<keyword evidence="3" id="KW-1185">Reference proteome</keyword>
<proteinExistence type="predicted"/>
<feature type="region of interest" description="Disordered" evidence="1">
    <location>
        <begin position="396"/>
        <end position="476"/>
    </location>
</feature>
<evidence type="ECO:0000313" key="2">
    <source>
        <dbReference type="EMBL" id="CAK0887525.1"/>
    </source>
</evidence>
<feature type="compositionally biased region" description="Basic and acidic residues" evidence="1">
    <location>
        <begin position="1303"/>
        <end position="1321"/>
    </location>
</feature>
<feature type="compositionally biased region" description="Basic residues" evidence="1">
    <location>
        <begin position="150"/>
        <end position="159"/>
    </location>
</feature>
<evidence type="ECO:0000256" key="1">
    <source>
        <dbReference type="SAM" id="MobiDB-lite"/>
    </source>
</evidence>
<feature type="non-terminal residue" evidence="2">
    <location>
        <position position="1994"/>
    </location>
</feature>
<dbReference type="Proteomes" id="UP001189429">
    <property type="component" value="Unassembled WGS sequence"/>
</dbReference>
<feature type="compositionally biased region" description="Low complexity" evidence="1">
    <location>
        <begin position="425"/>
        <end position="448"/>
    </location>
</feature>
<reference evidence="2" key="1">
    <citation type="submission" date="2023-10" db="EMBL/GenBank/DDBJ databases">
        <authorList>
            <person name="Chen Y."/>
            <person name="Shah S."/>
            <person name="Dougan E. K."/>
            <person name="Thang M."/>
            <person name="Chan C."/>
        </authorList>
    </citation>
    <scope>NUCLEOTIDE SEQUENCE [LARGE SCALE GENOMIC DNA]</scope>
</reference>
<protein>
    <submittedName>
        <fullName evidence="2">Uncharacterized protein</fullName>
    </submittedName>
</protein>
<gene>
    <name evidence="2" type="ORF">PCOR1329_LOCUS68552</name>
</gene>